<keyword evidence="3" id="KW-1185">Reference proteome</keyword>
<gene>
    <name evidence="2" type="ORF">BN2476_240155</name>
</gene>
<organism evidence="2 3">
    <name type="scientific">Paraburkholderia piptadeniae</name>
    <dbReference type="NCBI Taxonomy" id="1701573"/>
    <lineage>
        <taxon>Bacteria</taxon>
        <taxon>Pseudomonadati</taxon>
        <taxon>Pseudomonadota</taxon>
        <taxon>Betaproteobacteria</taxon>
        <taxon>Burkholderiales</taxon>
        <taxon>Burkholderiaceae</taxon>
        <taxon>Paraburkholderia</taxon>
    </lineage>
</organism>
<comment type="caution">
    <text evidence="2">The sequence shown here is derived from an EMBL/GenBank/DDBJ whole genome shotgun (WGS) entry which is preliminary data.</text>
</comment>
<feature type="region of interest" description="Disordered" evidence="1">
    <location>
        <begin position="1"/>
        <end position="22"/>
    </location>
</feature>
<name>A0A1N7RZ78_9BURK</name>
<feature type="region of interest" description="Disordered" evidence="1">
    <location>
        <begin position="71"/>
        <end position="149"/>
    </location>
</feature>
<accession>A0A1N7RZ78</accession>
<dbReference type="EMBL" id="CYGY02000024">
    <property type="protein sequence ID" value="SIT40440.1"/>
    <property type="molecule type" value="Genomic_DNA"/>
</dbReference>
<dbReference type="AlphaFoldDB" id="A0A1N7RZ78"/>
<evidence type="ECO:0000313" key="2">
    <source>
        <dbReference type="EMBL" id="SIT40440.1"/>
    </source>
</evidence>
<feature type="compositionally biased region" description="Polar residues" evidence="1">
    <location>
        <begin position="1"/>
        <end position="10"/>
    </location>
</feature>
<protein>
    <submittedName>
        <fullName evidence="2">Uncharacterized protein</fullName>
    </submittedName>
</protein>
<reference evidence="2" key="1">
    <citation type="submission" date="2016-12" db="EMBL/GenBank/DDBJ databases">
        <authorList>
            <person name="Moulin L."/>
        </authorList>
    </citation>
    <scope>NUCLEOTIDE SEQUENCE [LARGE SCALE GENOMIC DNA]</scope>
    <source>
        <strain evidence="2">STM 7183</strain>
    </source>
</reference>
<sequence>MATTSTTNLRRSARRTPEHLLTSGQSVTPIVLAATSDGVRTAQALLNQFDQLHRTSETIVNEIREFNMPDYDAVHDLRAHRPDPTTPDTPDEPEPGQPPEPDQPDQPDTVPDPTREPVEPDAPPIGDPPSQPSQTPHTRPGAALRGGAS</sequence>
<proteinExistence type="predicted"/>
<feature type="compositionally biased region" description="Pro residues" evidence="1">
    <location>
        <begin position="120"/>
        <end position="131"/>
    </location>
</feature>
<feature type="compositionally biased region" description="Basic and acidic residues" evidence="1">
    <location>
        <begin position="71"/>
        <end position="83"/>
    </location>
</feature>
<evidence type="ECO:0000256" key="1">
    <source>
        <dbReference type="SAM" id="MobiDB-lite"/>
    </source>
</evidence>
<dbReference type="Proteomes" id="UP000195569">
    <property type="component" value="Unassembled WGS sequence"/>
</dbReference>
<evidence type="ECO:0000313" key="3">
    <source>
        <dbReference type="Proteomes" id="UP000195569"/>
    </source>
</evidence>